<comment type="similarity">
    <text evidence="2">Belongs to the TonB-dependent receptor family. Hemoglobin/haptoglobin binding protein subfamily.</text>
</comment>
<dbReference type="Proteomes" id="UP001321825">
    <property type="component" value="Chromosome"/>
</dbReference>
<dbReference type="Pfam" id="PF00593">
    <property type="entry name" value="TonB_dep_Rec_b-barrel"/>
    <property type="match status" value="1"/>
</dbReference>
<dbReference type="PROSITE" id="PS52016">
    <property type="entry name" value="TONB_DEPENDENT_REC_3"/>
    <property type="match status" value="1"/>
</dbReference>
<evidence type="ECO:0000256" key="1">
    <source>
        <dbReference type="ARBA" id="ARBA00004571"/>
    </source>
</evidence>
<evidence type="ECO:0000313" key="16">
    <source>
        <dbReference type="EMBL" id="BCX82807.1"/>
    </source>
</evidence>
<keyword evidence="5 11" id="KW-0812">Transmembrane</keyword>
<evidence type="ECO:0000313" key="17">
    <source>
        <dbReference type="Proteomes" id="UP001321825"/>
    </source>
</evidence>
<keyword evidence="7 12" id="KW-0798">TonB box</keyword>
<keyword evidence="3 11" id="KW-0813">Transport</keyword>
<dbReference type="GO" id="GO:0009279">
    <property type="term" value="C:cell outer membrane"/>
    <property type="evidence" value="ECO:0007669"/>
    <property type="project" value="UniProtKB-SubCell"/>
</dbReference>
<evidence type="ECO:0000259" key="14">
    <source>
        <dbReference type="Pfam" id="PF00593"/>
    </source>
</evidence>
<organism evidence="16 17">
    <name type="scientific">Methylomarinovum caldicuralii</name>
    <dbReference type="NCBI Taxonomy" id="438856"/>
    <lineage>
        <taxon>Bacteria</taxon>
        <taxon>Pseudomonadati</taxon>
        <taxon>Pseudomonadota</taxon>
        <taxon>Gammaproteobacteria</taxon>
        <taxon>Methylococcales</taxon>
        <taxon>Methylothermaceae</taxon>
        <taxon>Methylomarinovum</taxon>
    </lineage>
</organism>
<dbReference type="InterPro" id="IPR036942">
    <property type="entry name" value="Beta-barrel_TonB_sf"/>
</dbReference>
<dbReference type="Gene3D" id="2.40.170.20">
    <property type="entry name" value="TonB-dependent receptor, beta-barrel domain"/>
    <property type="match status" value="1"/>
</dbReference>
<dbReference type="Pfam" id="PF07715">
    <property type="entry name" value="Plug"/>
    <property type="match status" value="1"/>
</dbReference>
<dbReference type="CDD" id="cd01347">
    <property type="entry name" value="ligand_gated_channel"/>
    <property type="match status" value="1"/>
</dbReference>
<dbReference type="PANTHER" id="PTHR30069:SF29">
    <property type="entry name" value="HEMOGLOBIN AND HEMOGLOBIN-HAPTOGLOBIN-BINDING PROTEIN 1-RELATED"/>
    <property type="match status" value="1"/>
</dbReference>
<evidence type="ECO:0000256" key="12">
    <source>
        <dbReference type="RuleBase" id="RU003357"/>
    </source>
</evidence>
<keyword evidence="17" id="KW-1185">Reference proteome</keyword>
<keyword evidence="10 11" id="KW-0998">Cell outer membrane</keyword>
<feature type="domain" description="TonB-dependent receptor-like beta-barrel" evidence="14">
    <location>
        <begin position="252"/>
        <end position="606"/>
    </location>
</feature>
<dbReference type="EMBL" id="AP024714">
    <property type="protein sequence ID" value="BCX82807.1"/>
    <property type="molecule type" value="Genomic_DNA"/>
</dbReference>
<gene>
    <name evidence="16" type="ORF">MIT9_P2395</name>
</gene>
<sequence>MRRLLAALLFLPPPLLAAPPAEDEYETLFADIPSVLTAARHLQPANEALGAVDVIDAGQLRRFGYRTLAEALASLPGFQMVFNRSYQRLASRGFFTPGDYNTHILLLIDGHRVNESLQDYAGLGSDFLLDLNDIDHIEVVRDPGSALYGSSAYFAVINVITRSAAEAPAARLEGRAASLGRYGGYVSAAVQAPERALSAYFSASRWSEDGRRVLDFPGLPKIREADGADGRRLFAKLAWRGWTLSGAYMQRDEEHPDYTLRPPVVSDYKDRRAYADLRGEHDLGGWHTTLRLFWDRYEFNGRYPFSPTNRDLWHGEWAGAEALAQRDLGSDHHLLLGGEFRGNYRQQMDNFDQNPKTVWARNRLRSSFFGFFAQDEWRLGPDLTLQLGLRVDHYSHTDDTPLSPRAGLIYRPRPETALKLLYGRAYRAPSRFEASYTCCQGIWLPNPNLRPEHIHTLEGIWEQQWGQGLSSRLAGYFYRAEDLLQQQEISGSVVQYRNGGTAVATGFDASLGYRRAGFDAMVGYSFQNLEDVHGRRWPHSARHLLKSRLAVPLWREKLSGALEIDYTGPRPVGDGRSTGDVVLMNLTLSSQDLLPGLDLDFALYNLLDDHYRDPPAAPVIPAEIPQNGRTFRVRVGYRF</sequence>
<evidence type="ECO:0000256" key="2">
    <source>
        <dbReference type="ARBA" id="ARBA00008143"/>
    </source>
</evidence>
<keyword evidence="6 13" id="KW-0732">Signal</keyword>
<dbReference type="InterPro" id="IPR000531">
    <property type="entry name" value="Beta-barrel_TonB"/>
</dbReference>
<evidence type="ECO:0000256" key="9">
    <source>
        <dbReference type="ARBA" id="ARBA00023170"/>
    </source>
</evidence>
<keyword evidence="8 11" id="KW-0472">Membrane</keyword>
<dbReference type="InterPro" id="IPR037066">
    <property type="entry name" value="Plug_dom_sf"/>
</dbReference>
<name>A0AAU9CXT6_9GAMM</name>
<reference evidence="17" key="1">
    <citation type="journal article" date="2024" name="Int. J. Syst. Evol. Microbiol.">
        <title>Methylomarinovum tepidoasis sp. nov., a moderately thermophilic methanotroph of the family Methylothermaceae isolated from a deep-sea hydrothermal field.</title>
        <authorList>
            <person name="Hirayama H."/>
            <person name="Takaki Y."/>
            <person name="Abe M."/>
            <person name="Miyazaki M."/>
            <person name="Uematsu K."/>
            <person name="Matsui Y."/>
            <person name="Takai K."/>
        </authorList>
    </citation>
    <scope>NUCLEOTIDE SEQUENCE [LARGE SCALE GENOMIC DNA]</scope>
    <source>
        <strain evidence="17">IT-9</strain>
    </source>
</reference>
<dbReference type="Gene3D" id="2.170.130.10">
    <property type="entry name" value="TonB-dependent receptor, plug domain"/>
    <property type="match status" value="1"/>
</dbReference>
<dbReference type="InterPro" id="IPR012910">
    <property type="entry name" value="Plug_dom"/>
</dbReference>
<dbReference type="KEGG" id="mcau:MIT9_P2395"/>
<keyword evidence="9 16" id="KW-0675">Receptor</keyword>
<accession>A0AAU9CXT6</accession>
<evidence type="ECO:0000256" key="10">
    <source>
        <dbReference type="ARBA" id="ARBA00023237"/>
    </source>
</evidence>
<protein>
    <submittedName>
        <fullName evidence="16">Outer membrane receptor for ferrienterochelin and colicins</fullName>
    </submittedName>
</protein>
<dbReference type="AlphaFoldDB" id="A0AAU9CXT6"/>
<comment type="subcellular location">
    <subcellularLocation>
        <location evidence="1 11">Cell outer membrane</location>
        <topology evidence="1 11">Multi-pass membrane protein</topology>
    </subcellularLocation>
</comment>
<dbReference type="GO" id="GO:0044718">
    <property type="term" value="P:siderophore transmembrane transport"/>
    <property type="evidence" value="ECO:0007669"/>
    <property type="project" value="TreeGrafter"/>
</dbReference>
<feature type="signal peptide" evidence="13">
    <location>
        <begin position="1"/>
        <end position="17"/>
    </location>
</feature>
<dbReference type="InterPro" id="IPR039426">
    <property type="entry name" value="TonB-dep_rcpt-like"/>
</dbReference>
<evidence type="ECO:0000256" key="5">
    <source>
        <dbReference type="ARBA" id="ARBA00022692"/>
    </source>
</evidence>
<evidence type="ECO:0000259" key="15">
    <source>
        <dbReference type="Pfam" id="PF07715"/>
    </source>
</evidence>
<evidence type="ECO:0000256" key="11">
    <source>
        <dbReference type="PROSITE-ProRule" id="PRU01360"/>
    </source>
</evidence>
<evidence type="ECO:0000256" key="8">
    <source>
        <dbReference type="ARBA" id="ARBA00023136"/>
    </source>
</evidence>
<proteinExistence type="inferred from homology"/>
<dbReference type="PANTHER" id="PTHR30069">
    <property type="entry name" value="TONB-DEPENDENT OUTER MEMBRANE RECEPTOR"/>
    <property type="match status" value="1"/>
</dbReference>
<evidence type="ECO:0000256" key="13">
    <source>
        <dbReference type="SAM" id="SignalP"/>
    </source>
</evidence>
<dbReference type="SUPFAM" id="SSF56935">
    <property type="entry name" value="Porins"/>
    <property type="match status" value="1"/>
</dbReference>
<feature type="chain" id="PRO_5043672736" evidence="13">
    <location>
        <begin position="18"/>
        <end position="639"/>
    </location>
</feature>
<evidence type="ECO:0000256" key="4">
    <source>
        <dbReference type="ARBA" id="ARBA00022452"/>
    </source>
</evidence>
<evidence type="ECO:0000256" key="3">
    <source>
        <dbReference type="ARBA" id="ARBA00022448"/>
    </source>
</evidence>
<dbReference type="RefSeq" id="WP_317705195.1">
    <property type="nucleotide sequence ID" value="NZ_AP024714.1"/>
</dbReference>
<dbReference type="GO" id="GO:0015344">
    <property type="term" value="F:siderophore uptake transmembrane transporter activity"/>
    <property type="evidence" value="ECO:0007669"/>
    <property type="project" value="TreeGrafter"/>
</dbReference>
<feature type="domain" description="TonB-dependent receptor plug" evidence="15">
    <location>
        <begin position="46"/>
        <end position="153"/>
    </location>
</feature>
<keyword evidence="4 11" id="KW-1134">Transmembrane beta strand</keyword>
<evidence type="ECO:0000256" key="6">
    <source>
        <dbReference type="ARBA" id="ARBA00022729"/>
    </source>
</evidence>
<evidence type="ECO:0000256" key="7">
    <source>
        <dbReference type="ARBA" id="ARBA00023077"/>
    </source>
</evidence>